<accession>A0A2H6N4C7</accession>
<reference evidence="1" key="2">
    <citation type="submission" date="2017-12" db="EMBL/GenBank/DDBJ databases">
        <title>Coralsnake Venomics: Analyses of Venom Gland Transcriptomes and Proteomes of Six Brazilian Taxa.</title>
        <authorList>
            <person name="Aird S.D."/>
            <person name="Jorge da Silva N."/>
            <person name="Qiu L."/>
            <person name="Villar-Briones A."/>
            <person name="Aparecida-Saddi V."/>
            <person name="Campos-Telles M.P."/>
            <person name="Grau M."/>
            <person name="Mikheyev A.S."/>
        </authorList>
    </citation>
    <scope>NUCLEOTIDE SEQUENCE</scope>
    <source>
        <tissue evidence="1">Venom_gland</tissue>
    </source>
</reference>
<name>A0A2H6N4C7_9SAUR</name>
<reference evidence="1" key="1">
    <citation type="submission" date="2017-07" db="EMBL/GenBank/DDBJ databases">
        <authorList>
            <person name="Mikheyev A."/>
            <person name="Grau M."/>
        </authorList>
    </citation>
    <scope>NUCLEOTIDE SEQUENCE</scope>
    <source>
        <tissue evidence="1">Venom_gland</tissue>
    </source>
</reference>
<proteinExistence type="predicted"/>
<dbReference type="AlphaFoldDB" id="A0A2H6N4C7"/>
<evidence type="ECO:0000313" key="1">
    <source>
        <dbReference type="EMBL" id="LAA24240.1"/>
    </source>
</evidence>
<organism evidence="1">
    <name type="scientific">Micrurus carvalhoi</name>
    <dbReference type="NCBI Taxonomy" id="3147026"/>
    <lineage>
        <taxon>Eukaryota</taxon>
        <taxon>Metazoa</taxon>
        <taxon>Chordata</taxon>
        <taxon>Craniata</taxon>
        <taxon>Vertebrata</taxon>
        <taxon>Euteleostomi</taxon>
        <taxon>Lepidosauria</taxon>
        <taxon>Squamata</taxon>
        <taxon>Bifurcata</taxon>
        <taxon>Unidentata</taxon>
        <taxon>Episquamata</taxon>
        <taxon>Toxicofera</taxon>
        <taxon>Serpentes</taxon>
        <taxon>Colubroidea</taxon>
        <taxon>Elapidae</taxon>
        <taxon>Elapinae</taxon>
        <taxon>Micrurus</taxon>
    </lineage>
</organism>
<protein>
    <submittedName>
        <fullName evidence="1">Uncharacterized protein</fullName>
    </submittedName>
</protein>
<dbReference type="EMBL" id="IACI01040780">
    <property type="protein sequence ID" value="LAA24240.1"/>
    <property type="molecule type" value="Transcribed_RNA"/>
</dbReference>
<sequence>MTVEVATEEEVELATGGATKVDLEADIVVDIILIVELQGEEDIQGVLEGDFEVVVVFKVQVEDTKLEETEVVDLEEGGLVTDKILVKVYCTLNLKLKKSLKKFSPSWIPW</sequence>